<evidence type="ECO:0000256" key="5">
    <source>
        <dbReference type="ARBA" id="ARBA00022692"/>
    </source>
</evidence>
<comment type="subcellular location">
    <subcellularLocation>
        <location evidence="1">Membrane</location>
        <topology evidence="1">Multi-pass membrane protein</topology>
    </subcellularLocation>
</comment>
<gene>
    <name evidence="12" type="ORF">GGR13_002444</name>
</gene>
<feature type="transmembrane region" description="Helical" evidence="11">
    <location>
        <begin position="145"/>
        <end position="164"/>
    </location>
</feature>
<keyword evidence="3" id="KW-0600">Photoreceptor protein</keyword>
<feature type="transmembrane region" description="Helical" evidence="11">
    <location>
        <begin position="217"/>
        <end position="239"/>
    </location>
</feature>
<evidence type="ECO:0000256" key="1">
    <source>
        <dbReference type="ARBA" id="ARBA00004141"/>
    </source>
</evidence>
<feature type="transmembrane region" description="Helical" evidence="11">
    <location>
        <begin position="185"/>
        <end position="205"/>
    </location>
</feature>
<dbReference type="PANTHER" id="PTHR28286">
    <property type="match status" value="1"/>
</dbReference>
<feature type="transmembrane region" description="Helical" evidence="11">
    <location>
        <begin position="90"/>
        <end position="108"/>
    </location>
</feature>
<dbReference type="CDD" id="cd15242">
    <property type="entry name" value="7tm_Proteorhodopsin"/>
    <property type="match status" value="1"/>
</dbReference>
<proteinExistence type="inferred from homology"/>
<keyword evidence="6" id="KW-0681">Retinal protein</keyword>
<keyword evidence="4" id="KW-0716">Sensory transduction</keyword>
<comment type="caution">
    <text evidence="12">The sequence shown here is derived from an EMBL/GenBank/DDBJ whole genome shotgun (WGS) entry which is preliminary data.</text>
</comment>
<reference evidence="12 13" key="1">
    <citation type="submission" date="2020-08" db="EMBL/GenBank/DDBJ databases">
        <title>Genomic Encyclopedia of Type Strains, Phase IV (KMG-IV): sequencing the most valuable type-strain genomes for metagenomic binning, comparative biology and taxonomic classification.</title>
        <authorList>
            <person name="Goeker M."/>
        </authorList>
    </citation>
    <scope>NUCLEOTIDE SEQUENCE [LARGE SCALE GENOMIC DNA]</scope>
    <source>
        <strain evidence="12 13">DSM 4737</strain>
    </source>
</reference>
<dbReference type="Gene3D" id="1.20.1070.10">
    <property type="entry name" value="Rhodopsin 7-helix transmembrane proteins"/>
    <property type="match status" value="1"/>
</dbReference>
<evidence type="ECO:0000313" key="13">
    <source>
        <dbReference type="Proteomes" id="UP000545037"/>
    </source>
</evidence>
<dbReference type="PRINTS" id="PR00251">
    <property type="entry name" value="BACTRLOPSIN"/>
</dbReference>
<feature type="transmembrane region" description="Helical" evidence="11">
    <location>
        <begin position="120"/>
        <end position="139"/>
    </location>
</feature>
<dbReference type="InterPro" id="IPR018229">
    <property type="entry name" value="Rhodopsin_retinal_BS"/>
</dbReference>
<dbReference type="AlphaFoldDB" id="A0A7W9CKG1"/>
<evidence type="ECO:0000256" key="10">
    <source>
        <dbReference type="ARBA" id="ARBA00023170"/>
    </source>
</evidence>
<dbReference type="GO" id="GO:0016020">
    <property type="term" value="C:membrane"/>
    <property type="evidence" value="ECO:0007669"/>
    <property type="project" value="UniProtKB-SubCell"/>
</dbReference>
<evidence type="ECO:0000256" key="3">
    <source>
        <dbReference type="ARBA" id="ARBA00022543"/>
    </source>
</evidence>
<organism evidence="12 13">
    <name type="scientific">Brevundimonas variabilis</name>
    <dbReference type="NCBI Taxonomy" id="74312"/>
    <lineage>
        <taxon>Bacteria</taxon>
        <taxon>Pseudomonadati</taxon>
        <taxon>Pseudomonadota</taxon>
        <taxon>Alphaproteobacteria</taxon>
        <taxon>Caulobacterales</taxon>
        <taxon>Caulobacteraceae</taxon>
        <taxon>Brevundimonas</taxon>
    </lineage>
</organism>
<evidence type="ECO:0000256" key="11">
    <source>
        <dbReference type="SAM" id="Phobius"/>
    </source>
</evidence>
<dbReference type="PANTHER" id="PTHR28286:SF2">
    <property type="entry name" value="BACTERIORHODOPSIN _OPSIN, NOPA (EUROFUNG)"/>
    <property type="match status" value="1"/>
</dbReference>
<dbReference type="InterPro" id="IPR001425">
    <property type="entry name" value="Arc/bac/fun_rhodopsins"/>
</dbReference>
<evidence type="ECO:0000313" key="12">
    <source>
        <dbReference type="EMBL" id="MBB5746837.1"/>
    </source>
</evidence>
<name>A0A7W9CKG1_9CAUL</name>
<evidence type="ECO:0000256" key="8">
    <source>
        <dbReference type="ARBA" id="ARBA00022991"/>
    </source>
</evidence>
<feature type="transmembrane region" description="Helical" evidence="11">
    <location>
        <begin position="44"/>
        <end position="60"/>
    </location>
</feature>
<dbReference type="EMBL" id="JACHOR010000004">
    <property type="protein sequence ID" value="MBB5746837.1"/>
    <property type="molecule type" value="Genomic_DNA"/>
</dbReference>
<feature type="transmembrane region" description="Helical" evidence="11">
    <location>
        <begin position="12"/>
        <end position="32"/>
    </location>
</feature>
<dbReference type="SUPFAM" id="SSF81321">
    <property type="entry name" value="Family A G protein-coupled receptor-like"/>
    <property type="match status" value="1"/>
</dbReference>
<dbReference type="GO" id="GO:0007602">
    <property type="term" value="P:phototransduction"/>
    <property type="evidence" value="ECO:0007669"/>
    <property type="project" value="UniProtKB-KW"/>
</dbReference>
<evidence type="ECO:0000256" key="6">
    <source>
        <dbReference type="ARBA" id="ARBA00022925"/>
    </source>
</evidence>
<keyword evidence="13" id="KW-1185">Reference proteome</keyword>
<dbReference type="Pfam" id="PF01036">
    <property type="entry name" value="Bac_rhodopsin"/>
    <property type="match status" value="1"/>
</dbReference>
<comment type="similarity">
    <text evidence="2">Belongs to the archaeal/bacterial/fungal opsin family.</text>
</comment>
<dbReference type="RefSeq" id="WP_183213804.1">
    <property type="nucleotide sequence ID" value="NZ_JACHOR010000004.1"/>
</dbReference>
<dbReference type="SMART" id="SM01021">
    <property type="entry name" value="Bac_rhodopsin"/>
    <property type="match status" value="1"/>
</dbReference>
<evidence type="ECO:0000256" key="4">
    <source>
        <dbReference type="ARBA" id="ARBA00022606"/>
    </source>
</evidence>
<keyword evidence="9 11" id="KW-0472">Membrane</keyword>
<keyword evidence="7 11" id="KW-1133">Transmembrane helix</keyword>
<dbReference type="GO" id="GO:0009881">
    <property type="term" value="F:photoreceptor activity"/>
    <property type="evidence" value="ECO:0007669"/>
    <property type="project" value="UniProtKB-KW"/>
</dbReference>
<evidence type="ECO:0000256" key="2">
    <source>
        <dbReference type="ARBA" id="ARBA00008130"/>
    </source>
</evidence>
<keyword evidence="5 11" id="KW-0812">Transmembrane</keyword>
<sequence length="258" mass="28328">MPPIEIGQYLLVYNAFSFTFATMAAATIFLWFGRSQVGPAYKTALTISGLVTAIAAYHYLRIFDSWETAYEVRNGVISVTGLAFNDAYRYVDWLLTVPLLLIELILVMRLSQEETVSKSLKLGCAAALMIALGYPGEIANDNVTRAIWGTLSTIPFLYIVWELFKGLGASIERQPESVKKLIKTARLVTFASWGFYPIVYMVPFINLGGSTVETSLQIGYTIADIIAKVGVGILIYNIAVRKSAVEYGDLKPAGASAH</sequence>
<dbReference type="PROSITE" id="PS00950">
    <property type="entry name" value="BACTERIAL_OPSIN_1"/>
    <property type="match status" value="1"/>
</dbReference>
<evidence type="ECO:0000256" key="7">
    <source>
        <dbReference type="ARBA" id="ARBA00022989"/>
    </source>
</evidence>
<keyword evidence="10" id="KW-0675">Receptor</keyword>
<keyword evidence="8" id="KW-0157">Chromophore</keyword>
<evidence type="ECO:0000256" key="9">
    <source>
        <dbReference type="ARBA" id="ARBA00023136"/>
    </source>
</evidence>
<protein>
    <submittedName>
        <fullName evidence="12">Bacteriorhodopsin</fullName>
    </submittedName>
</protein>
<dbReference type="Proteomes" id="UP000545037">
    <property type="component" value="Unassembled WGS sequence"/>
</dbReference>
<accession>A0A7W9CKG1</accession>
<dbReference type="GO" id="GO:0005216">
    <property type="term" value="F:monoatomic ion channel activity"/>
    <property type="evidence" value="ECO:0007669"/>
    <property type="project" value="InterPro"/>
</dbReference>